<dbReference type="RefSeq" id="WP_007255228.1">
    <property type="nucleotide sequence ID" value="NZ_CH724107.1"/>
</dbReference>
<dbReference type="AlphaFoldDB" id="Q2CBH5"/>
<dbReference type="EMBL" id="AAOT01000038">
    <property type="protein sequence ID" value="EAR50070.1"/>
    <property type="molecule type" value="Genomic_DNA"/>
</dbReference>
<sequence>MVQLLGLCRFSYPADDRSFQSQPGDLAKRRAGLYAPARLERRLTWFEHILLPGLAAQTDPDFTLLLLLGDDFPEPYRTRLLDLVAPVPQIRPVFRAPDNHRKVCREIMREARDPAADWVAEFKMDDDDAVAIDYVEHVRRDFEPMRPLAEANGRVALDHQRGLVLQAEGDGVELFPLVARYWGVALALCLRPDDEQAVMDFPHHRVWWRMSSLARHEPFMFVRGSHGTNDSTINLKQTITLPTPPQAVQRTLANRFRIDLPAFRAALRRLEGAGA</sequence>
<protein>
    <recommendedName>
        <fullName evidence="3">Rhamnosyl transferase</fullName>
    </recommendedName>
</protein>
<evidence type="ECO:0008006" key="3">
    <source>
        <dbReference type="Google" id="ProtNLM"/>
    </source>
</evidence>
<dbReference type="InterPro" id="IPR021466">
    <property type="entry name" value="Put_rhamnosyl_transferase"/>
</dbReference>
<dbReference type="Proteomes" id="UP000003635">
    <property type="component" value="Unassembled WGS sequence"/>
</dbReference>
<dbReference type="eggNOG" id="ENOG502Z86Q">
    <property type="taxonomic scope" value="Bacteria"/>
</dbReference>
<name>Q2CBH5_OCEGH</name>
<dbReference type="STRING" id="314256.OG2516_08526"/>
<accession>Q2CBH5</accession>
<gene>
    <name evidence="1" type="ORF">OG2516_08526</name>
</gene>
<proteinExistence type="predicted"/>
<reference evidence="1 2" key="1">
    <citation type="journal article" date="2010" name="J. Bacteriol.">
        <title>Genome sequences of Oceanicola granulosus HTCC2516(T) and Oceanicola batsensis HTCC2597(TDelta).</title>
        <authorList>
            <person name="Thrash J.C."/>
            <person name="Cho J.C."/>
            <person name="Vergin K.L."/>
            <person name="Giovannoni S.J."/>
        </authorList>
    </citation>
    <scope>NUCLEOTIDE SEQUENCE [LARGE SCALE GENOMIC DNA]</scope>
    <source>
        <strain evidence="2">ATCC BAA-861 / DSM 15982 / KCTC 12143 / HTCC2516</strain>
    </source>
</reference>
<evidence type="ECO:0000313" key="1">
    <source>
        <dbReference type="EMBL" id="EAR50070.1"/>
    </source>
</evidence>
<keyword evidence="2" id="KW-1185">Reference proteome</keyword>
<comment type="caution">
    <text evidence="1">The sequence shown here is derived from an EMBL/GenBank/DDBJ whole genome shotgun (WGS) entry which is preliminary data.</text>
</comment>
<dbReference type="HOGENOM" id="CLU_089981_0_0_5"/>
<dbReference type="OrthoDB" id="9771846at2"/>
<evidence type="ECO:0000313" key="2">
    <source>
        <dbReference type="Proteomes" id="UP000003635"/>
    </source>
</evidence>
<dbReference type="Pfam" id="PF11316">
    <property type="entry name" value="Rhamno_transf"/>
    <property type="match status" value="1"/>
</dbReference>
<organism evidence="1 2">
    <name type="scientific">Oceanicola granulosus (strain ATCC BAA-861 / DSM 15982 / KCTC 12143 / HTCC2516)</name>
    <dbReference type="NCBI Taxonomy" id="314256"/>
    <lineage>
        <taxon>Bacteria</taxon>
        <taxon>Pseudomonadati</taxon>
        <taxon>Pseudomonadota</taxon>
        <taxon>Alphaproteobacteria</taxon>
        <taxon>Rhodobacterales</taxon>
        <taxon>Roseobacteraceae</taxon>
        <taxon>Oceanicola</taxon>
    </lineage>
</organism>